<sequence>MQLRQRISAAPVSTLVAGAITTLVGVVSSAAIVFEAARTLGATPAETSSWILALGIGIGVTSIALSLRTRAPIVLAWSTPGAALLAASGHGLSMPEAVGAFLLAAALSLLVGVTGLFERAVNLIPPAIAAALLGGVLLRFGIDLFTTMREQFALVAAMLVGYLLGKRFLPPYAVLIALVIGVAGTALGGGLRAGDVDLALATPVWTWPDFSVHSVVGIAIPLFVITMTSQNLPGVVTLRTHGYTTPISPVLSWTGAVNVLLAPLGCFGINLAAITAALAMGEEVHSDPGQRYKAAITSGALYLVIAAFGATLASLIAAFPGALIAALAGIGLLDTIGGSMAKATADTGSRTAALIAFLVTASGVTAFGIASVFWGLIAGIGAHLIARKLWRDAVAPRHCRHQPMVVVVSVGLGFGKHADGTSTSPMIEDTTAVKVRPGSS</sequence>
<organism evidence="3 4">
    <name type="scientific">Saccharopolyspora endophytica</name>
    <dbReference type="NCBI Taxonomy" id="543886"/>
    <lineage>
        <taxon>Bacteria</taxon>
        <taxon>Bacillati</taxon>
        <taxon>Actinomycetota</taxon>
        <taxon>Actinomycetes</taxon>
        <taxon>Pseudonocardiales</taxon>
        <taxon>Pseudonocardiaceae</taxon>
        <taxon>Saccharopolyspora</taxon>
    </lineage>
</organism>
<feature type="transmembrane region" description="Helical" evidence="2">
    <location>
        <begin position="148"/>
        <end position="165"/>
    </location>
</feature>
<evidence type="ECO:0000313" key="4">
    <source>
        <dbReference type="Proteomes" id="UP000674084"/>
    </source>
</evidence>
<reference evidence="3 4" key="1">
    <citation type="submission" date="2021-04" db="EMBL/GenBank/DDBJ databases">
        <title>Whole-genome sequencing of Saccharopolyspora endophytica KCTC 19397.</title>
        <authorList>
            <person name="Ay H."/>
            <person name="Saygin H."/>
            <person name="Sahin N."/>
        </authorList>
    </citation>
    <scope>NUCLEOTIDE SEQUENCE [LARGE SCALE GENOMIC DNA]</scope>
    <source>
        <strain evidence="3 4">KCTC 19397</strain>
    </source>
</reference>
<evidence type="ECO:0000313" key="3">
    <source>
        <dbReference type="EMBL" id="MBQ0923654.1"/>
    </source>
</evidence>
<name>A0ABS5DBJ0_9PSEU</name>
<dbReference type="PANTHER" id="PTHR30199">
    <property type="entry name" value="MFS FAMILY TRANSPORTER, PREDICTED SUBSTRATE BENZOATE"/>
    <property type="match status" value="1"/>
</dbReference>
<evidence type="ECO:0000256" key="1">
    <source>
        <dbReference type="SAM" id="MobiDB-lite"/>
    </source>
</evidence>
<dbReference type="EMBL" id="JAGPXE010000002">
    <property type="protein sequence ID" value="MBQ0923654.1"/>
    <property type="molecule type" value="Genomic_DNA"/>
</dbReference>
<gene>
    <name evidence="3" type="ORF">KBO27_06845</name>
</gene>
<feature type="transmembrane region" description="Helical" evidence="2">
    <location>
        <begin position="98"/>
        <end position="117"/>
    </location>
</feature>
<feature type="region of interest" description="Disordered" evidence="1">
    <location>
        <begin position="421"/>
        <end position="440"/>
    </location>
</feature>
<dbReference type="PANTHER" id="PTHR30199:SF0">
    <property type="entry name" value="INNER MEMBRANE PROTEIN YDCO"/>
    <property type="match status" value="1"/>
</dbReference>
<dbReference type="NCBIfam" id="TIGR00843">
    <property type="entry name" value="benE"/>
    <property type="match status" value="1"/>
</dbReference>
<feature type="transmembrane region" description="Helical" evidence="2">
    <location>
        <begin position="354"/>
        <end position="377"/>
    </location>
</feature>
<dbReference type="InterPro" id="IPR004711">
    <property type="entry name" value="Benzoate_Transporter"/>
</dbReference>
<evidence type="ECO:0000256" key="2">
    <source>
        <dbReference type="SAM" id="Phobius"/>
    </source>
</evidence>
<feature type="transmembrane region" description="Helical" evidence="2">
    <location>
        <begin position="300"/>
        <end position="333"/>
    </location>
</feature>
<accession>A0ABS5DBJ0</accession>
<feature type="transmembrane region" description="Helical" evidence="2">
    <location>
        <begin position="210"/>
        <end position="229"/>
    </location>
</feature>
<keyword evidence="2" id="KW-1133">Transmembrane helix</keyword>
<feature type="transmembrane region" description="Helical" evidence="2">
    <location>
        <begin position="49"/>
        <end position="67"/>
    </location>
</feature>
<feature type="transmembrane region" description="Helical" evidence="2">
    <location>
        <begin position="250"/>
        <end position="280"/>
    </location>
</feature>
<protein>
    <submittedName>
        <fullName evidence="3">Benzoate/H(+) symporter BenE family transporter</fullName>
    </submittedName>
</protein>
<dbReference type="Pfam" id="PF03594">
    <property type="entry name" value="BenE"/>
    <property type="match status" value="1"/>
</dbReference>
<feature type="transmembrane region" description="Helical" evidence="2">
    <location>
        <begin position="12"/>
        <end position="37"/>
    </location>
</feature>
<proteinExistence type="predicted"/>
<feature type="transmembrane region" description="Helical" evidence="2">
    <location>
        <begin position="74"/>
        <end position="92"/>
    </location>
</feature>
<keyword evidence="2" id="KW-0472">Membrane</keyword>
<dbReference type="Proteomes" id="UP000674084">
    <property type="component" value="Unassembled WGS sequence"/>
</dbReference>
<feature type="transmembrane region" description="Helical" evidence="2">
    <location>
        <begin position="124"/>
        <end position="142"/>
    </location>
</feature>
<keyword evidence="2" id="KW-0812">Transmembrane</keyword>
<feature type="transmembrane region" description="Helical" evidence="2">
    <location>
        <begin position="172"/>
        <end position="190"/>
    </location>
</feature>
<keyword evidence="4" id="KW-1185">Reference proteome</keyword>
<comment type="caution">
    <text evidence="3">The sequence shown here is derived from an EMBL/GenBank/DDBJ whole genome shotgun (WGS) entry which is preliminary data.</text>
</comment>